<dbReference type="RefSeq" id="WP_378585533.1">
    <property type="nucleotide sequence ID" value="NZ_JBHSKD010000002.1"/>
</dbReference>
<accession>A0ABW0BDA6</accession>
<reference evidence="3" key="1">
    <citation type="journal article" date="2019" name="Int. J. Syst. Evol. Microbiol.">
        <title>The Global Catalogue of Microorganisms (GCM) 10K type strain sequencing project: providing services to taxonomists for standard genome sequencing and annotation.</title>
        <authorList>
            <consortium name="The Broad Institute Genomics Platform"/>
            <consortium name="The Broad Institute Genome Sequencing Center for Infectious Disease"/>
            <person name="Wu L."/>
            <person name="Ma J."/>
        </authorList>
    </citation>
    <scope>NUCLEOTIDE SEQUENCE [LARGE SCALE GENOMIC DNA]</scope>
    <source>
        <strain evidence="3">DFY41</strain>
    </source>
</reference>
<keyword evidence="3" id="KW-1185">Reference proteome</keyword>
<sequence>MAAPRAALTPAVLALVALVAGCGEGGDPTAGESDTGEHSAADASTCVADATPVASTPDSYPSDFPLPDGTVVFAVEDRGEDGVIATGVTRTPFEEVLAAMNAAEEAGFRVTSGETEDDDAEANWTGNGYVGRWTIKKSATCPGETVVQLLSAQA</sequence>
<dbReference type="PROSITE" id="PS51257">
    <property type="entry name" value="PROKAR_LIPOPROTEIN"/>
    <property type="match status" value="1"/>
</dbReference>
<evidence type="ECO:0000256" key="1">
    <source>
        <dbReference type="SAM" id="SignalP"/>
    </source>
</evidence>
<evidence type="ECO:0000313" key="3">
    <source>
        <dbReference type="Proteomes" id="UP001596087"/>
    </source>
</evidence>
<name>A0ABW0BDA6_9ACTN</name>
<dbReference type="Proteomes" id="UP001596087">
    <property type="component" value="Unassembled WGS sequence"/>
</dbReference>
<comment type="caution">
    <text evidence="2">The sequence shown here is derived from an EMBL/GenBank/DDBJ whole genome shotgun (WGS) entry which is preliminary data.</text>
</comment>
<organism evidence="2 3">
    <name type="scientific">Nocardioides taihuensis</name>
    <dbReference type="NCBI Taxonomy" id="1835606"/>
    <lineage>
        <taxon>Bacteria</taxon>
        <taxon>Bacillati</taxon>
        <taxon>Actinomycetota</taxon>
        <taxon>Actinomycetes</taxon>
        <taxon>Propionibacteriales</taxon>
        <taxon>Nocardioidaceae</taxon>
        <taxon>Nocardioides</taxon>
    </lineage>
</organism>
<proteinExistence type="predicted"/>
<feature type="chain" id="PRO_5045102643" description="PASTA domain-containing protein" evidence="1">
    <location>
        <begin position="23"/>
        <end position="154"/>
    </location>
</feature>
<keyword evidence="1" id="KW-0732">Signal</keyword>
<evidence type="ECO:0000313" key="2">
    <source>
        <dbReference type="EMBL" id="MFC5175175.1"/>
    </source>
</evidence>
<dbReference type="EMBL" id="JBHSKD010000002">
    <property type="protein sequence ID" value="MFC5175175.1"/>
    <property type="molecule type" value="Genomic_DNA"/>
</dbReference>
<protein>
    <recommendedName>
        <fullName evidence="4">PASTA domain-containing protein</fullName>
    </recommendedName>
</protein>
<feature type="signal peptide" evidence="1">
    <location>
        <begin position="1"/>
        <end position="22"/>
    </location>
</feature>
<gene>
    <name evidence="2" type="ORF">ACFPGP_00745</name>
</gene>
<evidence type="ECO:0008006" key="4">
    <source>
        <dbReference type="Google" id="ProtNLM"/>
    </source>
</evidence>